<dbReference type="GO" id="GO:0046872">
    <property type="term" value="F:metal ion binding"/>
    <property type="evidence" value="ECO:0007669"/>
    <property type="project" value="UniProtKB-KW"/>
</dbReference>
<dbReference type="OrthoDB" id="3941538at2759"/>
<dbReference type="AlphaFoldDB" id="A0A1L7XML1"/>
<gene>
    <name evidence="7" type="ORF">PAC_16159</name>
</gene>
<dbReference type="PANTHER" id="PTHR42813:SF3">
    <property type="entry name" value="GLUTATHIONE-INDEPENDENT FORMALDEHYDE DEHYDROGENASE"/>
    <property type="match status" value="1"/>
</dbReference>
<dbReference type="InterPro" id="IPR036291">
    <property type="entry name" value="NAD(P)-bd_dom_sf"/>
</dbReference>
<keyword evidence="8" id="KW-1185">Reference proteome</keyword>
<evidence type="ECO:0000256" key="1">
    <source>
        <dbReference type="ARBA" id="ARBA00001947"/>
    </source>
</evidence>
<evidence type="ECO:0000256" key="3">
    <source>
        <dbReference type="ARBA" id="ARBA00022723"/>
    </source>
</evidence>
<keyword evidence="5" id="KW-0520">NAD</keyword>
<dbReference type="SUPFAM" id="SSF50129">
    <property type="entry name" value="GroES-like"/>
    <property type="match status" value="1"/>
</dbReference>
<protein>
    <recommendedName>
        <fullName evidence="6">Alcohol dehydrogenase-like N-terminal domain-containing protein</fullName>
    </recommendedName>
</protein>
<accession>A0A1L7XML1</accession>
<dbReference type="PANTHER" id="PTHR42813">
    <property type="entry name" value="ZINC-TYPE ALCOHOL DEHYDROGENASE-LIKE"/>
    <property type="match status" value="1"/>
</dbReference>
<sequence length="259" mass="28136">MNATMMRALLWSGIPYNVTEKLPETNNSTQHRCDRPIPGYLIDHEATGYVAEVGEGVNFLSVGDYVVIPDRIDDGHLIMDPETYTAYGQPGLPGSQSEYVRVPYADHGLVPIPSSNGTESLVDYLFLSDIFPTAWTALDYAGFQPGDMVAIFGENAVLQNMINVTSINGGLGVAGVYHVYMPEAYDLPISIGALWAKALTLASGAVNPMIELPNLAGMITSGKARPSFIISSNISIEDAPEYYARFGQHREAKVVTRFP</sequence>
<dbReference type="Gene3D" id="3.40.50.720">
    <property type="entry name" value="NAD(P)-binding Rossmann-like Domain"/>
    <property type="match status" value="2"/>
</dbReference>
<proteinExistence type="inferred from homology"/>
<dbReference type="STRING" id="576137.A0A1L7XML1"/>
<dbReference type="InterPro" id="IPR011032">
    <property type="entry name" value="GroES-like_sf"/>
</dbReference>
<comment type="cofactor">
    <cofactor evidence="1">
        <name>Zn(2+)</name>
        <dbReference type="ChEBI" id="CHEBI:29105"/>
    </cofactor>
</comment>
<evidence type="ECO:0000256" key="4">
    <source>
        <dbReference type="ARBA" id="ARBA00022833"/>
    </source>
</evidence>
<evidence type="ECO:0000256" key="2">
    <source>
        <dbReference type="ARBA" id="ARBA00008072"/>
    </source>
</evidence>
<feature type="domain" description="Alcohol dehydrogenase-like N-terminal" evidence="6">
    <location>
        <begin position="37"/>
        <end position="113"/>
    </location>
</feature>
<dbReference type="Pfam" id="PF08240">
    <property type="entry name" value="ADH_N"/>
    <property type="match status" value="1"/>
</dbReference>
<dbReference type="InterPro" id="IPR013154">
    <property type="entry name" value="ADH-like_N"/>
</dbReference>
<evidence type="ECO:0000313" key="7">
    <source>
        <dbReference type="EMBL" id="CZR66258.1"/>
    </source>
</evidence>
<name>A0A1L7XML1_9HELO</name>
<evidence type="ECO:0000313" key="8">
    <source>
        <dbReference type="Proteomes" id="UP000184330"/>
    </source>
</evidence>
<dbReference type="EMBL" id="FJOG01000035">
    <property type="protein sequence ID" value="CZR66258.1"/>
    <property type="molecule type" value="Genomic_DNA"/>
</dbReference>
<dbReference type="Proteomes" id="UP000184330">
    <property type="component" value="Unassembled WGS sequence"/>
</dbReference>
<evidence type="ECO:0000256" key="5">
    <source>
        <dbReference type="ARBA" id="ARBA00023027"/>
    </source>
</evidence>
<comment type="similarity">
    <text evidence="2">Belongs to the zinc-containing alcohol dehydrogenase family.</text>
</comment>
<reference evidence="7 8" key="1">
    <citation type="submission" date="2016-03" db="EMBL/GenBank/DDBJ databases">
        <authorList>
            <person name="Ploux O."/>
        </authorList>
    </citation>
    <scope>NUCLEOTIDE SEQUENCE [LARGE SCALE GENOMIC DNA]</scope>
    <source>
        <strain evidence="7 8">UAMH 11012</strain>
    </source>
</reference>
<dbReference type="Gene3D" id="3.90.180.10">
    <property type="entry name" value="Medium-chain alcohol dehydrogenases, catalytic domain"/>
    <property type="match status" value="2"/>
</dbReference>
<evidence type="ECO:0000259" key="6">
    <source>
        <dbReference type="Pfam" id="PF08240"/>
    </source>
</evidence>
<organism evidence="7 8">
    <name type="scientific">Phialocephala subalpina</name>
    <dbReference type="NCBI Taxonomy" id="576137"/>
    <lineage>
        <taxon>Eukaryota</taxon>
        <taxon>Fungi</taxon>
        <taxon>Dikarya</taxon>
        <taxon>Ascomycota</taxon>
        <taxon>Pezizomycotina</taxon>
        <taxon>Leotiomycetes</taxon>
        <taxon>Helotiales</taxon>
        <taxon>Mollisiaceae</taxon>
        <taxon>Phialocephala</taxon>
        <taxon>Phialocephala fortinii species complex</taxon>
    </lineage>
</organism>
<dbReference type="SUPFAM" id="SSF51735">
    <property type="entry name" value="NAD(P)-binding Rossmann-fold domains"/>
    <property type="match status" value="1"/>
</dbReference>
<keyword evidence="3" id="KW-0479">Metal-binding</keyword>
<keyword evidence="4" id="KW-0862">Zinc</keyword>